<evidence type="ECO:0000256" key="4">
    <source>
        <dbReference type="ARBA" id="ARBA00023242"/>
    </source>
</evidence>
<evidence type="ECO:0000259" key="8">
    <source>
        <dbReference type="PROSITE" id="PS50071"/>
    </source>
</evidence>
<dbReference type="PROSITE" id="PS00027">
    <property type="entry name" value="HOMEOBOX_1"/>
    <property type="match status" value="1"/>
</dbReference>
<evidence type="ECO:0000256" key="1">
    <source>
        <dbReference type="ARBA" id="ARBA00005733"/>
    </source>
</evidence>
<evidence type="ECO:0000256" key="6">
    <source>
        <dbReference type="RuleBase" id="RU000682"/>
    </source>
</evidence>
<dbReference type="Gene3D" id="1.10.10.60">
    <property type="entry name" value="Homeodomain-like"/>
    <property type="match status" value="1"/>
</dbReference>
<dbReference type="InterPro" id="IPR001356">
    <property type="entry name" value="HD"/>
</dbReference>
<dbReference type="GO" id="GO:0000981">
    <property type="term" value="F:DNA-binding transcription factor activity, RNA polymerase II-specific"/>
    <property type="evidence" value="ECO:0007669"/>
    <property type="project" value="InterPro"/>
</dbReference>
<organism evidence="9 10">
    <name type="scientific">Polypterus senegalus</name>
    <name type="common">Senegal bichir</name>
    <dbReference type="NCBI Taxonomy" id="55291"/>
    <lineage>
        <taxon>Eukaryota</taxon>
        <taxon>Metazoa</taxon>
        <taxon>Chordata</taxon>
        <taxon>Craniata</taxon>
        <taxon>Vertebrata</taxon>
        <taxon>Euteleostomi</taxon>
        <taxon>Actinopterygii</taxon>
        <taxon>Polypteriformes</taxon>
        <taxon>Polypteridae</taxon>
        <taxon>Polypterus</taxon>
    </lineage>
</organism>
<comment type="caution">
    <text evidence="9">The sequence shown here is derived from an EMBL/GenBank/DDBJ whole genome shotgun (WGS) entry which is preliminary data.</text>
</comment>
<name>A0A8X7XA73_POLSE</name>
<sequence>MNFFRCFSAGGDGERCFQTSGSLDVVYNLHQQMAEHFQVIPTAGALPSLHTYSVAEKLAELILEVRYGTQQKQRRSRTAFTIPQLEALERAFQKTQYPDVVTRERLALCINLPEARIQVWFKNRRAKFRKGQRGSTSASSTAKQGEGLQDEKKPVDGGPTGKTTPSGLSSEGDTSRPAGFSGTLSPFLQGSREALAFSSPALSFLPPPPPPLSYWHPFQQICLSPAFDLPPQGGTKSPCSPGQGICQHSGDLPLFWHQKCPSVAIGTNGKNPTTEKM</sequence>
<keyword evidence="2 5" id="KW-0238">DNA-binding</keyword>
<gene>
    <name evidence="9" type="primary">Dmbx1b</name>
    <name evidence="9" type="ORF">GTO96_0003465</name>
</gene>
<proteinExistence type="inferred from homology"/>
<accession>A0A8X7XA73</accession>
<dbReference type="SUPFAM" id="SSF46689">
    <property type="entry name" value="Homeodomain-like"/>
    <property type="match status" value="1"/>
</dbReference>
<dbReference type="GO" id="GO:0005634">
    <property type="term" value="C:nucleus"/>
    <property type="evidence" value="ECO:0007669"/>
    <property type="project" value="UniProtKB-SubCell"/>
</dbReference>
<dbReference type="CDD" id="cd00086">
    <property type="entry name" value="homeodomain"/>
    <property type="match status" value="1"/>
</dbReference>
<feature type="DNA-binding region" description="Homeobox" evidence="5">
    <location>
        <begin position="73"/>
        <end position="132"/>
    </location>
</feature>
<evidence type="ECO:0000256" key="2">
    <source>
        <dbReference type="ARBA" id="ARBA00023125"/>
    </source>
</evidence>
<dbReference type="InterPro" id="IPR017970">
    <property type="entry name" value="Homeobox_CS"/>
</dbReference>
<feature type="compositionally biased region" description="Polar residues" evidence="7">
    <location>
        <begin position="161"/>
        <end position="172"/>
    </location>
</feature>
<reference evidence="9 10" key="1">
    <citation type="journal article" date="2021" name="Cell">
        <title>Tracing the genetic footprints of vertebrate landing in non-teleost ray-finned fishes.</title>
        <authorList>
            <person name="Bi X."/>
            <person name="Wang K."/>
            <person name="Yang L."/>
            <person name="Pan H."/>
            <person name="Jiang H."/>
            <person name="Wei Q."/>
            <person name="Fang M."/>
            <person name="Yu H."/>
            <person name="Zhu C."/>
            <person name="Cai Y."/>
            <person name="He Y."/>
            <person name="Gan X."/>
            <person name="Zeng H."/>
            <person name="Yu D."/>
            <person name="Zhu Y."/>
            <person name="Jiang H."/>
            <person name="Qiu Q."/>
            <person name="Yang H."/>
            <person name="Zhang Y.E."/>
            <person name="Wang W."/>
            <person name="Zhu M."/>
            <person name="He S."/>
            <person name="Zhang G."/>
        </authorList>
    </citation>
    <scope>NUCLEOTIDE SEQUENCE [LARGE SCALE GENOMIC DNA]</scope>
    <source>
        <strain evidence="9">Bchr_013</strain>
    </source>
</reference>
<evidence type="ECO:0000256" key="5">
    <source>
        <dbReference type="PROSITE-ProRule" id="PRU00108"/>
    </source>
</evidence>
<dbReference type="Proteomes" id="UP000886611">
    <property type="component" value="Unassembled WGS sequence"/>
</dbReference>
<keyword evidence="3 5" id="KW-0371">Homeobox</keyword>
<dbReference type="Pfam" id="PF00046">
    <property type="entry name" value="Homeodomain"/>
    <property type="match status" value="1"/>
</dbReference>
<feature type="compositionally biased region" description="Polar residues" evidence="7">
    <location>
        <begin position="133"/>
        <end position="143"/>
    </location>
</feature>
<feature type="non-terminal residue" evidence="9">
    <location>
        <position position="277"/>
    </location>
</feature>
<feature type="region of interest" description="Disordered" evidence="7">
    <location>
        <begin position="130"/>
        <end position="185"/>
    </location>
</feature>
<dbReference type="FunFam" id="1.10.10.60:FF:000551">
    <property type="entry name" value="Predicted protein"/>
    <property type="match status" value="1"/>
</dbReference>
<dbReference type="GO" id="GO:0000977">
    <property type="term" value="F:RNA polymerase II transcription regulatory region sequence-specific DNA binding"/>
    <property type="evidence" value="ECO:0007669"/>
    <property type="project" value="TreeGrafter"/>
</dbReference>
<dbReference type="PANTHER" id="PTHR46639:SF4">
    <property type="entry name" value="DIENCEPHALON_MESENCEPHALON HOMEOBOX PROTEIN 1-B-LIKE"/>
    <property type="match status" value="1"/>
</dbReference>
<dbReference type="SMART" id="SM00389">
    <property type="entry name" value="HOX"/>
    <property type="match status" value="1"/>
</dbReference>
<evidence type="ECO:0000313" key="9">
    <source>
        <dbReference type="EMBL" id="KAG2463719.1"/>
    </source>
</evidence>
<feature type="non-terminal residue" evidence="9">
    <location>
        <position position="1"/>
    </location>
</feature>
<evidence type="ECO:0000256" key="3">
    <source>
        <dbReference type="ARBA" id="ARBA00023155"/>
    </source>
</evidence>
<comment type="subcellular location">
    <subcellularLocation>
        <location evidence="5 6">Nucleus</location>
    </subcellularLocation>
</comment>
<dbReference type="InterPro" id="IPR009057">
    <property type="entry name" value="Homeodomain-like_sf"/>
</dbReference>
<dbReference type="AlphaFoldDB" id="A0A8X7XA73"/>
<feature type="domain" description="Homeobox" evidence="8">
    <location>
        <begin position="71"/>
        <end position="131"/>
    </location>
</feature>
<evidence type="ECO:0000313" key="10">
    <source>
        <dbReference type="Proteomes" id="UP000886611"/>
    </source>
</evidence>
<dbReference type="PROSITE" id="PS50071">
    <property type="entry name" value="HOMEOBOX_2"/>
    <property type="match status" value="1"/>
</dbReference>
<comment type="similarity">
    <text evidence="1">Belongs to the paired homeobox family.</text>
</comment>
<dbReference type="PANTHER" id="PTHR46639">
    <property type="entry name" value="DIENCEPHALON/MESENCEPHALON HOMEOBOX PROTEIN 1"/>
    <property type="match status" value="1"/>
</dbReference>
<evidence type="ECO:0000256" key="7">
    <source>
        <dbReference type="SAM" id="MobiDB-lite"/>
    </source>
</evidence>
<dbReference type="InterPro" id="IPR052488">
    <property type="entry name" value="DMBX_homeobox"/>
</dbReference>
<keyword evidence="10" id="KW-1185">Reference proteome</keyword>
<dbReference type="EMBL" id="JAATIS010003638">
    <property type="protein sequence ID" value="KAG2463719.1"/>
    <property type="molecule type" value="Genomic_DNA"/>
</dbReference>
<keyword evidence="4 5" id="KW-0539">Nucleus</keyword>
<protein>
    <submittedName>
        <fullName evidence="9">DMX1B protein</fullName>
    </submittedName>
</protein>
<dbReference type="OrthoDB" id="6159439at2759"/>